<dbReference type="PANTHER" id="PTHR11579">
    <property type="entry name" value="PROTEIN-L-ISOASPARTATE O-METHYLTRANSFERASE"/>
    <property type="match status" value="1"/>
</dbReference>
<dbReference type="EMBL" id="CP032228">
    <property type="protein sequence ID" value="QFI62357.1"/>
    <property type="molecule type" value="Genomic_DNA"/>
</dbReference>
<sequence>MTLTTTRPDYAVARKAMIDSQLRTSGVNEAFVLERMSAVPREEFVPEGARATAYMDRAIRLETGGFLPAPLFHGALLAEAHPTADDSVLVVDAGSGYLPALVEPLVGSLDTMAPEKAANGSKRGDYTLVLVDGAIEHVPASLAKLVGEGGRIVTGMVDRGVTRLATGRKSGKALALLPLAEMGIPRLGAFDRPQNWSF</sequence>
<proteinExistence type="inferred from homology"/>
<evidence type="ECO:0000313" key="4">
    <source>
        <dbReference type="EMBL" id="QFI62357.1"/>
    </source>
</evidence>
<dbReference type="InterPro" id="IPR000682">
    <property type="entry name" value="PCMT"/>
</dbReference>
<organism evidence="4 5">
    <name type="scientific">Qipengyuania flava</name>
    <dbReference type="NCBI Taxonomy" id="192812"/>
    <lineage>
        <taxon>Bacteria</taxon>
        <taxon>Pseudomonadati</taxon>
        <taxon>Pseudomonadota</taxon>
        <taxon>Alphaproteobacteria</taxon>
        <taxon>Sphingomonadales</taxon>
        <taxon>Erythrobacteraceae</taxon>
        <taxon>Qipengyuania</taxon>
    </lineage>
</organism>
<dbReference type="GeneID" id="69696265"/>
<dbReference type="KEGG" id="efv:CHH26_00985"/>
<keyword evidence="4" id="KW-0808">Transferase</keyword>
<dbReference type="SUPFAM" id="SSF53335">
    <property type="entry name" value="S-adenosyl-L-methionine-dependent methyltransferases"/>
    <property type="match status" value="1"/>
</dbReference>
<dbReference type="RefSeq" id="WP_094062279.1">
    <property type="nucleotide sequence ID" value="NZ_CP022528.1"/>
</dbReference>
<evidence type="ECO:0000256" key="3">
    <source>
        <dbReference type="ARBA" id="ARBA00030757"/>
    </source>
</evidence>
<evidence type="ECO:0000313" key="5">
    <source>
        <dbReference type="Proteomes" id="UP000325385"/>
    </source>
</evidence>
<gene>
    <name evidence="4" type="ORF">D0Y83_03065</name>
</gene>
<comment type="similarity">
    <text evidence="1">Belongs to the methyltransferase superfamily. L-isoaspartyl/D-aspartyl protein methyltransferase family.</text>
</comment>
<protein>
    <recommendedName>
        <fullName evidence="2">Protein-L-isoaspartate O-methyltransferase</fullName>
    </recommendedName>
    <alternativeName>
        <fullName evidence="3">Protein L-isoaspartyl methyltransferase</fullName>
    </alternativeName>
</protein>
<dbReference type="Proteomes" id="UP000325385">
    <property type="component" value="Chromosome"/>
</dbReference>
<evidence type="ECO:0000256" key="2">
    <source>
        <dbReference type="ARBA" id="ARBA00013346"/>
    </source>
</evidence>
<keyword evidence="4" id="KW-0489">Methyltransferase</keyword>
<dbReference type="AlphaFoldDB" id="A0A222ERB1"/>
<dbReference type="Gene3D" id="3.40.50.150">
    <property type="entry name" value="Vaccinia Virus protein VP39"/>
    <property type="match status" value="1"/>
</dbReference>
<dbReference type="InterPro" id="IPR029063">
    <property type="entry name" value="SAM-dependent_MTases_sf"/>
</dbReference>
<dbReference type="GO" id="GO:0005737">
    <property type="term" value="C:cytoplasm"/>
    <property type="evidence" value="ECO:0007669"/>
    <property type="project" value="TreeGrafter"/>
</dbReference>
<dbReference type="PANTHER" id="PTHR11579:SF18">
    <property type="entry name" value="PROTEIN-L-ISOASPARTATE O-METHYLTRANSFERASE"/>
    <property type="match status" value="1"/>
</dbReference>
<dbReference type="GO" id="GO:0004719">
    <property type="term" value="F:protein-L-isoaspartate (D-aspartate) O-methyltransferase activity"/>
    <property type="evidence" value="ECO:0007669"/>
    <property type="project" value="InterPro"/>
</dbReference>
<dbReference type="Pfam" id="PF01135">
    <property type="entry name" value="PCMT"/>
    <property type="match status" value="1"/>
</dbReference>
<name>A0A222ERB1_9SPHN</name>
<evidence type="ECO:0000256" key="1">
    <source>
        <dbReference type="ARBA" id="ARBA00005369"/>
    </source>
</evidence>
<dbReference type="GO" id="GO:0032259">
    <property type="term" value="P:methylation"/>
    <property type="evidence" value="ECO:0007669"/>
    <property type="project" value="UniProtKB-KW"/>
</dbReference>
<reference evidence="5" key="1">
    <citation type="submission" date="2018-09" db="EMBL/GenBank/DDBJ databases">
        <title>Nocardia yunnanensis sp. nov., an actinomycete isolated from a soil sample.</title>
        <authorList>
            <person name="Zhang J."/>
        </authorList>
    </citation>
    <scope>NUCLEOTIDE SEQUENCE [LARGE SCALE GENOMIC DNA]</scope>
    <source>
        <strain evidence="5">21-3</strain>
    </source>
</reference>
<accession>A0A222ERB1</accession>